<dbReference type="AlphaFoldDB" id="A0A5C5VYE2"/>
<accession>A0A5C5VYE2</accession>
<evidence type="ECO:0000313" key="3">
    <source>
        <dbReference type="Proteomes" id="UP000318995"/>
    </source>
</evidence>
<evidence type="ECO:0008006" key="4">
    <source>
        <dbReference type="Google" id="ProtNLM"/>
    </source>
</evidence>
<dbReference type="OrthoDB" id="274054at2"/>
<feature type="chain" id="PRO_5022721701" description="PEP-CTERM protein-sorting domain-containing protein" evidence="1">
    <location>
        <begin position="25"/>
        <end position="232"/>
    </location>
</feature>
<keyword evidence="3" id="KW-1185">Reference proteome</keyword>
<dbReference type="Proteomes" id="UP000318995">
    <property type="component" value="Unassembled WGS sequence"/>
</dbReference>
<proteinExistence type="predicted"/>
<comment type="caution">
    <text evidence="2">The sequence shown here is derived from an EMBL/GenBank/DDBJ whole genome shotgun (WGS) entry which is preliminary data.</text>
</comment>
<keyword evidence="1" id="KW-0732">Signal</keyword>
<reference evidence="2 3" key="1">
    <citation type="submission" date="2019-02" db="EMBL/GenBank/DDBJ databases">
        <title>Deep-cultivation of Planctomycetes and their phenomic and genomic characterization uncovers novel biology.</title>
        <authorList>
            <person name="Wiegand S."/>
            <person name="Jogler M."/>
            <person name="Boedeker C."/>
            <person name="Pinto D."/>
            <person name="Vollmers J."/>
            <person name="Rivas-Marin E."/>
            <person name="Kohn T."/>
            <person name="Peeters S.H."/>
            <person name="Heuer A."/>
            <person name="Rast P."/>
            <person name="Oberbeckmann S."/>
            <person name="Bunk B."/>
            <person name="Jeske O."/>
            <person name="Meyerdierks A."/>
            <person name="Storesund J.E."/>
            <person name="Kallscheuer N."/>
            <person name="Luecker S."/>
            <person name="Lage O.M."/>
            <person name="Pohl T."/>
            <person name="Merkel B.J."/>
            <person name="Hornburger P."/>
            <person name="Mueller R.-W."/>
            <person name="Bruemmer F."/>
            <person name="Labrenz M."/>
            <person name="Spormann A.M."/>
            <person name="Op Den Camp H."/>
            <person name="Overmann J."/>
            <person name="Amann R."/>
            <person name="Jetten M.S.M."/>
            <person name="Mascher T."/>
            <person name="Medema M.H."/>
            <person name="Devos D.P."/>
            <person name="Kaster A.-K."/>
            <person name="Ovreas L."/>
            <person name="Rohde M."/>
            <person name="Galperin M.Y."/>
            <person name="Jogler C."/>
        </authorList>
    </citation>
    <scope>NUCLEOTIDE SEQUENCE [LARGE SCALE GENOMIC DNA]</scope>
    <source>
        <strain evidence="2 3">Pla111</strain>
    </source>
</reference>
<dbReference type="RefSeq" id="WP_146574953.1">
    <property type="nucleotide sequence ID" value="NZ_SJPH01000006.1"/>
</dbReference>
<dbReference type="EMBL" id="SJPH01000006">
    <property type="protein sequence ID" value="TWT42759.1"/>
    <property type="molecule type" value="Genomic_DNA"/>
</dbReference>
<evidence type="ECO:0000313" key="2">
    <source>
        <dbReference type="EMBL" id="TWT42759.1"/>
    </source>
</evidence>
<protein>
    <recommendedName>
        <fullName evidence="4">PEP-CTERM protein-sorting domain-containing protein</fullName>
    </recommendedName>
</protein>
<gene>
    <name evidence="2" type="ORF">Pla111_27320</name>
</gene>
<name>A0A5C5VYE2_9BACT</name>
<organism evidence="2 3">
    <name type="scientific">Botrimarina hoheduenensis</name>
    <dbReference type="NCBI Taxonomy" id="2528000"/>
    <lineage>
        <taxon>Bacteria</taxon>
        <taxon>Pseudomonadati</taxon>
        <taxon>Planctomycetota</taxon>
        <taxon>Planctomycetia</taxon>
        <taxon>Pirellulales</taxon>
        <taxon>Lacipirellulaceae</taxon>
        <taxon>Botrimarina</taxon>
    </lineage>
</organism>
<feature type="signal peptide" evidence="1">
    <location>
        <begin position="1"/>
        <end position="24"/>
    </location>
</feature>
<evidence type="ECO:0000256" key="1">
    <source>
        <dbReference type="SAM" id="SignalP"/>
    </source>
</evidence>
<sequence precursor="true">MLLRTATAIAFVFTGLFAATSSEAALINTIIGNFDIAFDGATGELTDFNRPLGGNLNPAEARTFSSFEVEVGGSTAAMLMNPPDALFGDLLIGNLGSELSTGALVSNAGGTGNPTAFGFDFFTATGHKLQIGIADINYVLVTTPIASLNFFNWFAEGKVVGQSLPNGIEYAEDVLVSFTATEVMVINGQNGIRSLVASGAMTITGEMAIPEPTSLALVASTLLAGVTTRRRV</sequence>